<accession>A0A914VCM3</accession>
<keyword evidence="5" id="KW-0732">Signal</keyword>
<dbReference type="Pfam" id="PF02931">
    <property type="entry name" value="Neur_chan_LBD"/>
    <property type="match status" value="1"/>
</dbReference>
<evidence type="ECO:0000256" key="4">
    <source>
        <dbReference type="ARBA" id="ARBA00023136"/>
    </source>
</evidence>
<dbReference type="Gene3D" id="2.70.170.10">
    <property type="entry name" value="Neurotransmitter-gated ion-channel ligand-binding domain"/>
    <property type="match status" value="1"/>
</dbReference>
<dbReference type="SUPFAM" id="SSF63712">
    <property type="entry name" value="Nicotinic receptor ligand binding domain-like"/>
    <property type="match status" value="1"/>
</dbReference>
<proteinExistence type="inferred from homology"/>
<dbReference type="InterPro" id="IPR018000">
    <property type="entry name" value="Neurotransmitter_ion_chnl_CS"/>
</dbReference>
<dbReference type="InterPro" id="IPR006202">
    <property type="entry name" value="Neur_chan_lig-bd"/>
</dbReference>
<keyword evidence="5" id="KW-0406">Ion transport</keyword>
<dbReference type="FunFam" id="2.70.170.10:FF:000028">
    <property type="entry name" value="AcetylCholine Receptor"/>
    <property type="match status" value="1"/>
</dbReference>
<dbReference type="WBParaSite" id="PSAMB.scaffold1717size28484.g14641.t1">
    <property type="protein sequence ID" value="PSAMB.scaffold1717size28484.g14641.t1"/>
    <property type="gene ID" value="PSAMB.scaffold1717size28484.g14641"/>
</dbReference>
<comment type="subcellular location">
    <subcellularLocation>
        <location evidence="1">Membrane</location>
        <topology evidence="1">Multi-pass membrane protein</topology>
    </subcellularLocation>
</comment>
<dbReference type="GO" id="GO:0005230">
    <property type="term" value="F:extracellular ligand-gated monoatomic ion channel activity"/>
    <property type="evidence" value="ECO:0007669"/>
    <property type="project" value="InterPro"/>
</dbReference>
<dbReference type="SUPFAM" id="SSF90112">
    <property type="entry name" value="Neurotransmitter-gated ion-channel transmembrane pore"/>
    <property type="match status" value="1"/>
</dbReference>
<comment type="caution">
    <text evidence="5">Lacks conserved residue(s) required for the propagation of feature annotation.</text>
</comment>
<dbReference type="InterPro" id="IPR006201">
    <property type="entry name" value="Neur_channel"/>
</dbReference>
<dbReference type="InterPro" id="IPR036719">
    <property type="entry name" value="Neuro-gated_channel_TM_sf"/>
</dbReference>
<dbReference type="PANTHER" id="PTHR18945">
    <property type="entry name" value="NEUROTRANSMITTER GATED ION CHANNEL"/>
    <property type="match status" value="1"/>
</dbReference>
<feature type="transmembrane region" description="Helical" evidence="5">
    <location>
        <begin position="221"/>
        <end position="247"/>
    </location>
</feature>
<feature type="domain" description="Neurotransmitter-gated ion-channel ligand-binding" evidence="6">
    <location>
        <begin position="26"/>
        <end position="175"/>
    </location>
</feature>
<evidence type="ECO:0000313" key="8">
    <source>
        <dbReference type="WBParaSite" id="PSAMB.scaffold1717size28484.g14641.t1"/>
    </source>
</evidence>
<reference evidence="8" key="1">
    <citation type="submission" date="2022-11" db="UniProtKB">
        <authorList>
            <consortium name="WormBaseParasite"/>
        </authorList>
    </citation>
    <scope>IDENTIFICATION</scope>
</reference>
<feature type="chain" id="PRO_5038167347" evidence="5">
    <location>
        <begin position="24"/>
        <end position="362"/>
    </location>
</feature>
<evidence type="ECO:0000313" key="7">
    <source>
        <dbReference type="Proteomes" id="UP000887566"/>
    </source>
</evidence>
<feature type="transmembrane region" description="Helical" evidence="5">
    <location>
        <begin position="187"/>
        <end position="209"/>
    </location>
</feature>
<dbReference type="GO" id="GO:0016020">
    <property type="term" value="C:membrane"/>
    <property type="evidence" value="ECO:0007669"/>
    <property type="project" value="UniProtKB-SubCell"/>
</dbReference>
<evidence type="ECO:0000256" key="2">
    <source>
        <dbReference type="ARBA" id="ARBA00022692"/>
    </source>
</evidence>
<evidence type="ECO:0000256" key="1">
    <source>
        <dbReference type="ARBA" id="ARBA00004141"/>
    </source>
</evidence>
<dbReference type="PRINTS" id="PR00252">
    <property type="entry name" value="NRIONCHANNEL"/>
</dbReference>
<evidence type="ECO:0000256" key="3">
    <source>
        <dbReference type="ARBA" id="ARBA00022989"/>
    </source>
</evidence>
<keyword evidence="5" id="KW-0407">Ion channel</keyword>
<dbReference type="Gene3D" id="1.20.58.390">
    <property type="entry name" value="Neurotransmitter-gated ion-channel transmembrane domain"/>
    <property type="match status" value="1"/>
</dbReference>
<comment type="similarity">
    <text evidence="5">Belongs to the ligand-gated ion channel (TC 1.A.9) family.</text>
</comment>
<sequence length="362" mass="41098">MVQDWKLLTLFCIIVAYTGLAAANEKLLFTHLMEDYEPGVRPVKNQTTVTIVGMTAILQNLIEVIESSETIRVNFILALYWTDEYLMWDPMEYDNITSIIIPANRIWLPDYIIITSLEMVDITPLESLRVTVNYTGSVSVSRTQVIDNYCPMKIEQFPYDEQACTITVTPWVYPTIWQEIQNLPSGAILPVTIGLSTLLAVAVILNIASAEMPKGEGLPKLGTFVMIEMIICAICLVIAVVIMQFHYRAMRQLNEPPYWLTVMLLLTKERASSDKKIMLESQKLKRVYLPWKAGANADSLGLGDMLMELKQSVSVIRSSLDRRESENELIDEWTAIFDRIDLILFILFQVGNAAVFISHLCM</sequence>
<organism evidence="7 8">
    <name type="scientific">Plectus sambesii</name>
    <dbReference type="NCBI Taxonomy" id="2011161"/>
    <lineage>
        <taxon>Eukaryota</taxon>
        <taxon>Metazoa</taxon>
        <taxon>Ecdysozoa</taxon>
        <taxon>Nematoda</taxon>
        <taxon>Chromadorea</taxon>
        <taxon>Plectida</taxon>
        <taxon>Plectina</taxon>
        <taxon>Plectoidea</taxon>
        <taxon>Plectidae</taxon>
        <taxon>Plectus</taxon>
    </lineage>
</organism>
<keyword evidence="4 5" id="KW-0472">Membrane</keyword>
<name>A0A914VCM3_9BILA</name>
<feature type="signal peptide" evidence="5">
    <location>
        <begin position="1"/>
        <end position="23"/>
    </location>
</feature>
<dbReference type="InterPro" id="IPR036734">
    <property type="entry name" value="Neur_chan_lig-bd_sf"/>
</dbReference>
<keyword evidence="5" id="KW-0813">Transport</keyword>
<keyword evidence="3 5" id="KW-1133">Transmembrane helix</keyword>
<keyword evidence="2 5" id="KW-0812">Transmembrane</keyword>
<dbReference type="InterPro" id="IPR038050">
    <property type="entry name" value="Neuro_actylchol_rec"/>
</dbReference>
<dbReference type="Proteomes" id="UP000887566">
    <property type="component" value="Unplaced"/>
</dbReference>
<keyword evidence="7" id="KW-1185">Reference proteome</keyword>
<protein>
    <submittedName>
        <fullName evidence="8">Neurotransmitter-gated ion-channel ligand-binding domain-containing protein</fullName>
    </submittedName>
</protein>
<dbReference type="GO" id="GO:0004888">
    <property type="term" value="F:transmembrane signaling receptor activity"/>
    <property type="evidence" value="ECO:0007669"/>
    <property type="project" value="InterPro"/>
</dbReference>
<dbReference type="AlphaFoldDB" id="A0A914VCM3"/>
<dbReference type="CDD" id="cd18989">
    <property type="entry name" value="LGIC_ECD_cation"/>
    <property type="match status" value="1"/>
</dbReference>
<evidence type="ECO:0000256" key="5">
    <source>
        <dbReference type="RuleBase" id="RU000687"/>
    </source>
</evidence>
<dbReference type="PROSITE" id="PS00236">
    <property type="entry name" value="NEUROTR_ION_CHANNEL"/>
    <property type="match status" value="1"/>
</dbReference>
<evidence type="ECO:0000259" key="6">
    <source>
        <dbReference type="Pfam" id="PF02931"/>
    </source>
</evidence>